<dbReference type="InterPro" id="IPR014853">
    <property type="entry name" value="VWF/SSPO/ZAN-like_Cys-rich_dom"/>
</dbReference>
<evidence type="ECO:0000256" key="4">
    <source>
        <dbReference type="ARBA" id="ARBA00022737"/>
    </source>
</evidence>
<dbReference type="GO" id="GO:0030513">
    <property type="term" value="P:positive regulation of BMP signaling pathway"/>
    <property type="evidence" value="ECO:0007669"/>
    <property type="project" value="TreeGrafter"/>
</dbReference>
<feature type="domain" description="VWFC" evidence="5">
    <location>
        <begin position="215"/>
        <end position="274"/>
    </location>
</feature>
<evidence type="ECO:0000256" key="2">
    <source>
        <dbReference type="ARBA" id="ARBA00022525"/>
    </source>
</evidence>
<dbReference type="Pfam" id="PF08742">
    <property type="entry name" value="C8"/>
    <property type="match status" value="1"/>
</dbReference>
<dbReference type="SUPFAM" id="SSF57603">
    <property type="entry name" value="FnI-like domain"/>
    <property type="match status" value="4"/>
</dbReference>
<dbReference type="SMART" id="SM00214">
    <property type="entry name" value="VWC"/>
    <property type="match status" value="5"/>
</dbReference>
<gene>
    <name evidence="7" type="ORF">PYX00_005138</name>
</gene>
<organism evidence="7">
    <name type="scientific">Menopon gallinae</name>
    <name type="common">poultry shaft louse</name>
    <dbReference type="NCBI Taxonomy" id="328185"/>
    <lineage>
        <taxon>Eukaryota</taxon>
        <taxon>Metazoa</taxon>
        <taxon>Ecdysozoa</taxon>
        <taxon>Arthropoda</taxon>
        <taxon>Hexapoda</taxon>
        <taxon>Insecta</taxon>
        <taxon>Pterygota</taxon>
        <taxon>Neoptera</taxon>
        <taxon>Paraneoptera</taxon>
        <taxon>Psocodea</taxon>
        <taxon>Troctomorpha</taxon>
        <taxon>Phthiraptera</taxon>
        <taxon>Amblycera</taxon>
        <taxon>Menoponidae</taxon>
        <taxon>Menopon</taxon>
    </lineage>
</organism>
<comment type="subcellular location">
    <subcellularLocation>
        <location evidence="1">Secreted</location>
    </subcellularLocation>
</comment>
<evidence type="ECO:0000256" key="1">
    <source>
        <dbReference type="ARBA" id="ARBA00004613"/>
    </source>
</evidence>
<dbReference type="GO" id="GO:0005576">
    <property type="term" value="C:extracellular region"/>
    <property type="evidence" value="ECO:0007669"/>
    <property type="project" value="UniProtKB-SubCell"/>
</dbReference>
<keyword evidence="4" id="KW-0677">Repeat</keyword>
<dbReference type="InterPro" id="IPR001007">
    <property type="entry name" value="VWF_dom"/>
</dbReference>
<dbReference type="PANTHER" id="PTHR46698">
    <property type="entry name" value="CROSSVEINLESS 2"/>
    <property type="match status" value="1"/>
</dbReference>
<keyword evidence="3" id="KW-0732">Signal</keyword>
<proteinExistence type="predicted"/>
<accession>A0AAW2HQV4</accession>
<dbReference type="PROSITE" id="PS01208">
    <property type="entry name" value="VWFC_1"/>
    <property type="match status" value="2"/>
</dbReference>
<comment type="caution">
    <text evidence="7">The sequence shown here is derived from an EMBL/GenBank/DDBJ whole genome shotgun (WGS) entry which is preliminary data.</text>
</comment>
<dbReference type="Pfam" id="PF00094">
    <property type="entry name" value="VWD"/>
    <property type="match status" value="1"/>
</dbReference>
<sequence>MAYYVSRIRVRSKIANPWNREGCTEEGEIVPKENIKINSEDISCFTCVCKNGFVECAKHVRCTSQEGCYMLLEQKPGECCRECKGCFHDGVYHASDSEWRDQQDPCKVYHCKAGVVTISQEVCYESHCIHVLPRRPGRCCSTCKGCLFNGQLVPEGREVTTPDDPCLKCRCYDGELTCSKKACPVLQCPPSQTVHIPGECCPFCRGKRNLVELSKGCIFRTALYDSGTSNIIDQCTTCTCNNGTNICNRTTCPVLTCPEEEQVMTPRDCCPHCPPTEESRAICMVRGKTYEDGESWHLDSCMSCTCHRGSPRCAREMCPETNSPCPANQKLVHENGECCPKCVESDGVCTVFGDPHYRTFDGKFFSFQGSCKYLLSEDCVGRSFSIRVTNDARSTKTSSWTKTISIKIGSLKVNLGQKMRVKINGVRVKPPYKWENQLVIEKTNESVLVKTGIGIQVLWNGNSFLEISAPIKYKNRLCGLCGNFNSVTRDDLRTRGGNLTNDTNELGLSWRVGGKKACGRDHDRVNKASHCSGKNAKKQTHGKCNLIRKKVFDACQAKINPSTYIQSCAMDMCECPNDMCYCESLTAYAHECQRLGVSLGNWRDIVKCPVNWAKQKNSLDERLYPRNVKPKFKPFEKLMAGKLSWLFNKTIIGSIGAHDRPPNHRYKGPPPPIL</sequence>
<dbReference type="SMART" id="SM00216">
    <property type="entry name" value="VWD"/>
    <property type="match status" value="1"/>
</dbReference>
<evidence type="ECO:0000256" key="3">
    <source>
        <dbReference type="ARBA" id="ARBA00022729"/>
    </source>
</evidence>
<dbReference type="SMART" id="SM00832">
    <property type="entry name" value="C8"/>
    <property type="match status" value="1"/>
</dbReference>
<dbReference type="Gene3D" id="6.20.200.20">
    <property type="match status" value="5"/>
</dbReference>
<evidence type="ECO:0008006" key="8">
    <source>
        <dbReference type="Google" id="ProtNLM"/>
    </source>
</evidence>
<evidence type="ECO:0000259" key="6">
    <source>
        <dbReference type="PROSITE" id="PS51233"/>
    </source>
</evidence>
<dbReference type="PANTHER" id="PTHR46698:SF4">
    <property type="entry name" value="CROSSVEINLESS 2"/>
    <property type="match status" value="1"/>
</dbReference>
<dbReference type="Pfam" id="PF00093">
    <property type="entry name" value="VWC"/>
    <property type="match status" value="3"/>
</dbReference>
<evidence type="ECO:0000313" key="7">
    <source>
        <dbReference type="EMBL" id="KAL0271993.1"/>
    </source>
</evidence>
<feature type="domain" description="VWFC" evidence="5">
    <location>
        <begin position="144"/>
        <end position="205"/>
    </location>
</feature>
<feature type="domain" description="VWFD" evidence="6">
    <location>
        <begin position="347"/>
        <end position="519"/>
    </location>
</feature>
<dbReference type="EMBL" id="JARGDH010000003">
    <property type="protein sequence ID" value="KAL0271993.1"/>
    <property type="molecule type" value="Genomic_DNA"/>
</dbReference>
<keyword evidence="2" id="KW-0964">Secreted</keyword>
<protein>
    <recommendedName>
        <fullName evidence="8">BMP-binding endothelial regulator protein</fullName>
    </recommendedName>
</protein>
<dbReference type="InterPro" id="IPR001846">
    <property type="entry name" value="VWF_type-D"/>
</dbReference>
<dbReference type="InterPro" id="IPR052424">
    <property type="entry name" value="Kielin_Chordin-BMP_Reg"/>
</dbReference>
<reference evidence="7" key="1">
    <citation type="journal article" date="2024" name="Gigascience">
        <title>Chromosome-level genome of the poultry shaft louse Menopon gallinae provides insight into the host-switching and adaptive evolution of parasitic lice.</title>
        <authorList>
            <person name="Xu Y."/>
            <person name="Ma L."/>
            <person name="Liu S."/>
            <person name="Liang Y."/>
            <person name="Liu Q."/>
            <person name="He Z."/>
            <person name="Tian L."/>
            <person name="Duan Y."/>
            <person name="Cai W."/>
            <person name="Li H."/>
            <person name="Song F."/>
        </authorList>
    </citation>
    <scope>NUCLEOTIDE SEQUENCE</scope>
    <source>
        <strain evidence="7">Cailab_2023a</strain>
    </source>
</reference>
<dbReference type="PROSITE" id="PS51233">
    <property type="entry name" value="VWFD"/>
    <property type="match status" value="1"/>
</dbReference>
<dbReference type="GO" id="GO:0036122">
    <property type="term" value="F:BMP binding"/>
    <property type="evidence" value="ECO:0007669"/>
    <property type="project" value="TreeGrafter"/>
</dbReference>
<feature type="domain" description="VWFC" evidence="5">
    <location>
        <begin position="281"/>
        <end position="343"/>
    </location>
</feature>
<dbReference type="AlphaFoldDB" id="A0AAW2HQV4"/>
<dbReference type="PROSITE" id="PS50184">
    <property type="entry name" value="VWFC_2"/>
    <property type="match status" value="3"/>
</dbReference>
<name>A0AAW2HQV4_9NEOP</name>
<evidence type="ECO:0000259" key="5">
    <source>
        <dbReference type="PROSITE" id="PS50184"/>
    </source>
</evidence>
<dbReference type="SMART" id="SM00215">
    <property type="entry name" value="VWC_out"/>
    <property type="match status" value="3"/>
</dbReference>